<dbReference type="Gene3D" id="1.20.1260.10">
    <property type="match status" value="1"/>
</dbReference>
<dbReference type="PROSITE" id="PS50903">
    <property type="entry name" value="RUBREDOXIN_LIKE"/>
    <property type="match status" value="1"/>
</dbReference>
<comment type="function">
    <text evidence="6">May provide oxidative stress protection via catalytic reduction of intracellular hydrogen peroxide.</text>
</comment>
<dbReference type="GO" id="GO:0016491">
    <property type="term" value="F:oxidoreductase activity"/>
    <property type="evidence" value="ECO:0007669"/>
    <property type="project" value="InterPro"/>
</dbReference>
<evidence type="ECO:0000259" key="9">
    <source>
        <dbReference type="PROSITE" id="PS50903"/>
    </source>
</evidence>
<dbReference type="RefSeq" id="WP_183731449.1">
    <property type="nucleotide sequence ID" value="NZ_JACHID010000006.1"/>
</dbReference>
<dbReference type="CDD" id="cd00729">
    <property type="entry name" value="rubredoxin_SM"/>
    <property type="match status" value="1"/>
</dbReference>
<proteinExistence type="predicted"/>
<dbReference type="CDD" id="cd01041">
    <property type="entry name" value="Rubrerythrin"/>
    <property type="match status" value="1"/>
</dbReference>
<keyword evidence="2" id="KW-0813">Transport</keyword>
<keyword evidence="12" id="KW-1185">Reference proteome</keyword>
<dbReference type="Gene3D" id="2.20.28.10">
    <property type="match status" value="1"/>
</dbReference>
<evidence type="ECO:0000313" key="11">
    <source>
        <dbReference type="EMBL" id="MBB5021903.1"/>
    </source>
</evidence>
<dbReference type="Pfam" id="PF21349">
    <property type="entry name" value="RUBY_RBDX"/>
    <property type="match status" value="1"/>
</dbReference>
<evidence type="ECO:0000256" key="4">
    <source>
        <dbReference type="ARBA" id="ARBA00022982"/>
    </source>
</evidence>
<evidence type="ECO:0000256" key="3">
    <source>
        <dbReference type="ARBA" id="ARBA00022723"/>
    </source>
</evidence>
<dbReference type="InterPro" id="IPR009040">
    <property type="entry name" value="Ferritin-like_diiron"/>
</dbReference>
<evidence type="ECO:0000256" key="5">
    <source>
        <dbReference type="ARBA" id="ARBA00023004"/>
    </source>
</evidence>
<dbReference type="Proteomes" id="UP000528322">
    <property type="component" value="Unassembled WGS sequence"/>
</dbReference>
<sequence length="197" mass="22572">MSKKLDGTQTLGNLMKAFAGESQARMRYTYYASRARKEGYNQIEEIFLETADNERAHAKRFYDAILDGISDQPMMVDVNADYPVAMGDTLFNLKAAAEGEKEEYEILYPNFAKIAQEEGFATIASIFSNIAKVEVEHEERYLNFADNIVQSRVFKRETKVKWKCRNCGYVHDDLGAPDLCPACAHPKEHFEIKAYNW</sequence>
<dbReference type="AlphaFoldDB" id="A0A7W8DH46"/>
<dbReference type="InterPro" id="IPR009078">
    <property type="entry name" value="Ferritin-like_SF"/>
</dbReference>
<keyword evidence="4" id="KW-0249">Electron transport</keyword>
<reference evidence="11 12" key="1">
    <citation type="submission" date="2020-08" db="EMBL/GenBank/DDBJ databases">
        <title>Genomic Encyclopedia of Type Strains, Phase IV (KMG-IV): sequencing the most valuable type-strain genomes for metagenomic binning, comparative biology and taxonomic classification.</title>
        <authorList>
            <person name="Goeker M."/>
        </authorList>
    </citation>
    <scope>NUCLEOTIDE SEQUENCE [LARGE SCALE GENOMIC DNA]</scope>
    <source>
        <strain evidence="11 12">DSM 22071</strain>
    </source>
</reference>
<dbReference type="NCBIfam" id="NF045767">
    <property type="entry name" value="RuberyRbr"/>
    <property type="match status" value="1"/>
</dbReference>
<keyword evidence="3" id="KW-0479">Metal-binding</keyword>
<dbReference type="PANTHER" id="PTHR43865">
    <property type="entry name" value="RUBRERYTHRIN-RELATED"/>
    <property type="match status" value="1"/>
</dbReference>
<dbReference type="SUPFAM" id="SSF57802">
    <property type="entry name" value="Rubredoxin-like"/>
    <property type="match status" value="1"/>
</dbReference>
<keyword evidence="5" id="KW-0408">Iron</keyword>
<protein>
    <recommendedName>
        <fullName evidence="8">Rubrerythrin</fullName>
    </recommendedName>
</protein>
<evidence type="ECO:0000256" key="2">
    <source>
        <dbReference type="ARBA" id="ARBA00022448"/>
    </source>
</evidence>
<feature type="domain" description="Ferritin-like diiron" evidence="10">
    <location>
        <begin position="4"/>
        <end position="152"/>
    </location>
</feature>
<dbReference type="InterPro" id="IPR052364">
    <property type="entry name" value="Rubrerythrin"/>
</dbReference>
<feature type="domain" description="Rubredoxin-like" evidence="9">
    <location>
        <begin position="159"/>
        <end position="193"/>
    </location>
</feature>
<dbReference type="Pfam" id="PF02915">
    <property type="entry name" value="Rubrerythrin"/>
    <property type="match status" value="1"/>
</dbReference>
<dbReference type="GO" id="GO:0005506">
    <property type="term" value="F:iron ion binding"/>
    <property type="evidence" value="ECO:0007669"/>
    <property type="project" value="InterPro"/>
</dbReference>
<gene>
    <name evidence="11" type="ORF">HNR37_001217</name>
</gene>
<dbReference type="InterPro" id="IPR048574">
    <property type="entry name" value="RUBY_RBDX"/>
</dbReference>
<evidence type="ECO:0000256" key="8">
    <source>
        <dbReference type="ARBA" id="ARBA00069213"/>
    </source>
</evidence>
<comment type="cofactor">
    <cofactor evidence="1">
        <name>Fe(3+)</name>
        <dbReference type="ChEBI" id="CHEBI:29034"/>
    </cofactor>
</comment>
<accession>A0A7W8DH46</accession>
<dbReference type="PROSITE" id="PS50905">
    <property type="entry name" value="FERRITIN_LIKE"/>
    <property type="match status" value="1"/>
</dbReference>
<dbReference type="InterPro" id="IPR003251">
    <property type="entry name" value="Rr_diiron-bd_dom"/>
</dbReference>
<evidence type="ECO:0000313" key="12">
    <source>
        <dbReference type="Proteomes" id="UP000528322"/>
    </source>
</evidence>
<evidence type="ECO:0000256" key="6">
    <source>
        <dbReference type="ARBA" id="ARBA00055868"/>
    </source>
</evidence>
<comment type="caution">
    <text evidence="11">The sequence shown here is derived from an EMBL/GenBank/DDBJ whole genome shotgun (WGS) entry which is preliminary data.</text>
</comment>
<evidence type="ECO:0000256" key="1">
    <source>
        <dbReference type="ARBA" id="ARBA00001965"/>
    </source>
</evidence>
<dbReference type="EMBL" id="JACHID010000006">
    <property type="protein sequence ID" value="MBB5021903.1"/>
    <property type="molecule type" value="Genomic_DNA"/>
</dbReference>
<dbReference type="InterPro" id="IPR024934">
    <property type="entry name" value="Rubredoxin-like_dom"/>
</dbReference>
<dbReference type="InterPro" id="IPR012347">
    <property type="entry name" value="Ferritin-like"/>
</dbReference>
<dbReference type="PANTHER" id="PTHR43865:SF1">
    <property type="entry name" value="RUBRERYTHRIN-RELATED"/>
    <property type="match status" value="1"/>
</dbReference>
<evidence type="ECO:0000259" key="10">
    <source>
        <dbReference type="PROSITE" id="PS50905"/>
    </source>
</evidence>
<evidence type="ECO:0000256" key="7">
    <source>
        <dbReference type="ARBA" id="ARBA00063441"/>
    </source>
</evidence>
<dbReference type="FunFam" id="2.20.28.10:FF:000018">
    <property type="entry name" value="Rubrerythrin"/>
    <property type="match status" value="1"/>
</dbReference>
<dbReference type="SUPFAM" id="SSF47240">
    <property type="entry name" value="Ferritin-like"/>
    <property type="match status" value="1"/>
</dbReference>
<comment type="subunit">
    <text evidence="7">Homodimer. Possesses two rubredoxin-like centers and two non-sulfur oxo-bridged di-iron centers per dimer.</text>
</comment>
<organism evidence="11 12">
    <name type="scientific">Desulfurispira natronophila</name>
    <dbReference type="NCBI Taxonomy" id="682562"/>
    <lineage>
        <taxon>Bacteria</taxon>
        <taxon>Pseudomonadati</taxon>
        <taxon>Chrysiogenota</taxon>
        <taxon>Chrysiogenia</taxon>
        <taxon>Chrysiogenales</taxon>
        <taxon>Chrysiogenaceae</taxon>
        <taxon>Desulfurispira</taxon>
    </lineage>
</organism>
<name>A0A7W8DH46_9BACT</name>